<dbReference type="EMBL" id="LAZR01000023">
    <property type="protein sequence ID" value="KKO04400.1"/>
    <property type="molecule type" value="Genomic_DNA"/>
</dbReference>
<dbReference type="Gene3D" id="3.40.1380.10">
    <property type="match status" value="1"/>
</dbReference>
<comment type="subcellular location">
    <subcellularLocation>
        <location evidence="1">Membrane</location>
        <topology evidence="1">Peripheral membrane protein</topology>
    </subcellularLocation>
</comment>
<keyword evidence="3" id="KW-0813">Transport</keyword>
<dbReference type="PANTHER" id="PTHR11693:SF22">
    <property type="entry name" value="ATP SYNTHASE SUBUNIT GAMMA, MITOCHONDRIAL"/>
    <property type="match status" value="1"/>
</dbReference>
<evidence type="ECO:0000256" key="9">
    <source>
        <dbReference type="ARBA" id="ARBA00023310"/>
    </source>
</evidence>
<keyword evidence="5" id="KW-0375">Hydrogen ion transport</keyword>
<dbReference type="AlphaFoldDB" id="A0A0F9VK48"/>
<evidence type="ECO:0000256" key="4">
    <source>
        <dbReference type="ARBA" id="ARBA00022475"/>
    </source>
</evidence>
<dbReference type="Pfam" id="PF00231">
    <property type="entry name" value="ATP-synt"/>
    <property type="match status" value="1"/>
</dbReference>
<accession>A0A0F9VK48</accession>
<protein>
    <recommendedName>
        <fullName evidence="11">F0F1 ATP synthase subunit gamma</fullName>
    </recommendedName>
</protein>
<dbReference type="InterPro" id="IPR000131">
    <property type="entry name" value="ATP_synth_F1_gsu"/>
</dbReference>
<dbReference type="NCBIfam" id="TIGR01146">
    <property type="entry name" value="ATPsyn_F1gamma"/>
    <property type="match status" value="1"/>
</dbReference>
<sequence length="297" mass="32372">MAAAKEIRTQIGSIKNTQKITSAMEMVAASKMRKAQDLMRASKPYAKQIRNVVAHIADADVDQEDLHPYMVERPVNRVGYIVISTDRGLCGGLNHNLFKALLKEAASWKKEGAELDFCALGAKASSFFRNYGGNLVAAKSGLGEAPTVEGLIGSIKVMLEAYDEGRLDRLYVVHNEFVNTMTQKPVVRQILPLSPDMGAEDAEQDNENARPGSWDYLYEPDAKALLDSLLVRFIESQVYQAVVENGACEQAARMIAMKSATDNAGGLIDDLEMVYNKARQAAITQEISEIVGGAAAV</sequence>
<comment type="caution">
    <text evidence="10">The sequence shown here is derived from an EMBL/GenBank/DDBJ whole genome shotgun (WGS) entry which is preliminary data.</text>
</comment>
<keyword evidence="4" id="KW-1003">Cell membrane</keyword>
<dbReference type="InterPro" id="IPR023632">
    <property type="entry name" value="ATP_synth_F1_gsu_CS"/>
</dbReference>
<dbReference type="InterPro" id="IPR035968">
    <property type="entry name" value="ATP_synth_F1_ATPase_gsu"/>
</dbReference>
<evidence type="ECO:0000256" key="7">
    <source>
        <dbReference type="ARBA" id="ARBA00023136"/>
    </source>
</evidence>
<dbReference type="SUPFAM" id="SSF52943">
    <property type="entry name" value="ATP synthase (F1-ATPase), gamma subunit"/>
    <property type="match status" value="1"/>
</dbReference>
<organism evidence="10">
    <name type="scientific">marine sediment metagenome</name>
    <dbReference type="NCBI Taxonomy" id="412755"/>
    <lineage>
        <taxon>unclassified sequences</taxon>
        <taxon>metagenomes</taxon>
        <taxon>ecological metagenomes</taxon>
    </lineage>
</organism>
<dbReference type="HAMAP" id="MF_00815">
    <property type="entry name" value="ATP_synth_gamma_bact"/>
    <property type="match status" value="1"/>
</dbReference>
<evidence type="ECO:0008006" key="11">
    <source>
        <dbReference type="Google" id="ProtNLM"/>
    </source>
</evidence>
<dbReference type="GO" id="GO:0046933">
    <property type="term" value="F:proton-transporting ATP synthase activity, rotational mechanism"/>
    <property type="evidence" value="ECO:0007669"/>
    <property type="project" value="InterPro"/>
</dbReference>
<keyword evidence="9" id="KW-0066">ATP synthesis</keyword>
<gene>
    <name evidence="10" type="ORF">LCGC14_0087580</name>
</gene>
<name>A0A0F9VK48_9ZZZZ</name>
<comment type="similarity">
    <text evidence="2">Belongs to the ATPase gamma chain family.</text>
</comment>
<reference evidence="10" key="1">
    <citation type="journal article" date="2015" name="Nature">
        <title>Complex archaea that bridge the gap between prokaryotes and eukaryotes.</title>
        <authorList>
            <person name="Spang A."/>
            <person name="Saw J.H."/>
            <person name="Jorgensen S.L."/>
            <person name="Zaremba-Niedzwiedzka K."/>
            <person name="Martijn J."/>
            <person name="Lind A.E."/>
            <person name="van Eijk R."/>
            <person name="Schleper C."/>
            <person name="Guy L."/>
            <person name="Ettema T.J."/>
        </authorList>
    </citation>
    <scope>NUCLEOTIDE SEQUENCE</scope>
</reference>
<dbReference type="PROSITE" id="PS00153">
    <property type="entry name" value="ATPASE_GAMMA"/>
    <property type="match status" value="1"/>
</dbReference>
<evidence type="ECO:0000256" key="3">
    <source>
        <dbReference type="ARBA" id="ARBA00022448"/>
    </source>
</evidence>
<dbReference type="NCBIfam" id="NF004144">
    <property type="entry name" value="PRK05621.1-1"/>
    <property type="match status" value="1"/>
</dbReference>
<evidence type="ECO:0000256" key="2">
    <source>
        <dbReference type="ARBA" id="ARBA00007681"/>
    </source>
</evidence>
<keyword evidence="8" id="KW-0139">CF(1)</keyword>
<proteinExistence type="inferred from homology"/>
<evidence type="ECO:0000256" key="6">
    <source>
        <dbReference type="ARBA" id="ARBA00023065"/>
    </source>
</evidence>
<evidence type="ECO:0000256" key="5">
    <source>
        <dbReference type="ARBA" id="ARBA00022781"/>
    </source>
</evidence>
<dbReference type="PANTHER" id="PTHR11693">
    <property type="entry name" value="ATP SYNTHASE GAMMA CHAIN"/>
    <property type="match status" value="1"/>
</dbReference>
<evidence type="ECO:0000313" key="10">
    <source>
        <dbReference type="EMBL" id="KKO04400.1"/>
    </source>
</evidence>
<keyword evidence="6" id="KW-0406">Ion transport</keyword>
<dbReference type="GO" id="GO:0045259">
    <property type="term" value="C:proton-transporting ATP synthase complex"/>
    <property type="evidence" value="ECO:0007669"/>
    <property type="project" value="UniProtKB-KW"/>
</dbReference>
<keyword evidence="7" id="KW-0472">Membrane</keyword>
<dbReference type="FunFam" id="1.10.287.80:FF:000005">
    <property type="entry name" value="ATP synthase gamma chain"/>
    <property type="match status" value="1"/>
</dbReference>
<evidence type="ECO:0000256" key="8">
    <source>
        <dbReference type="ARBA" id="ARBA00023196"/>
    </source>
</evidence>
<dbReference type="CDD" id="cd12151">
    <property type="entry name" value="F1-ATPase_gamma"/>
    <property type="match status" value="1"/>
</dbReference>
<evidence type="ECO:0000256" key="1">
    <source>
        <dbReference type="ARBA" id="ARBA00004170"/>
    </source>
</evidence>
<dbReference type="Gene3D" id="1.10.287.80">
    <property type="entry name" value="ATP synthase, gamma subunit, helix hairpin domain"/>
    <property type="match status" value="2"/>
</dbReference>
<dbReference type="PRINTS" id="PR00126">
    <property type="entry name" value="ATPASEGAMMA"/>
</dbReference>